<evidence type="ECO:0000313" key="9">
    <source>
        <dbReference type="EMBL" id="GLT04292.1"/>
    </source>
</evidence>
<dbReference type="PANTHER" id="PTHR43531">
    <property type="entry name" value="PROTEIN ICFG"/>
    <property type="match status" value="1"/>
</dbReference>
<keyword evidence="6" id="KW-0812">Transmembrane</keyword>
<dbReference type="EMBL" id="BSPT01000007">
    <property type="protein sequence ID" value="GLT04292.1"/>
    <property type="molecule type" value="Genomic_DNA"/>
</dbReference>
<dbReference type="InterPro" id="IPR051310">
    <property type="entry name" value="MCP_chemotaxis"/>
</dbReference>
<evidence type="ECO:0000259" key="7">
    <source>
        <dbReference type="PROSITE" id="PS50111"/>
    </source>
</evidence>
<dbReference type="CDD" id="cd06225">
    <property type="entry name" value="HAMP"/>
    <property type="match status" value="1"/>
</dbReference>
<keyword evidence="4" id="KW-0175">Coiled coil</keyword>
<comment type="caution">
    <text evidence="9">The sequence shown here is derived from an EMBL/GenBank/DDBJ whole genome shotgun (WGS) entry which is preliminary data.</text>
</comment>
<feature type="domain" description="HAMP" evidence="8">
    <location>
        <begin position="209"/>
        <end position="261"/>
    </location>
</feature>
<evidence type="ECO:0000256" key="4">
    <source>
        <dbReference type="SAM" id="Coils"/>
    </source>
</evidence>
<dbReference type="SMART" id="SM00283">
    <property type="entry name" value="MA"/>
    <property type="match status" value="1"/>
</dbReference>
<dbReference type="InterPro" id="IPR004089">
    <property type="entry name" value="MCPsignal_dom"/>
</dbReference>
<feature type="compositionally biased region" description="Polar residues" evidence="5">
    <location>
        <begin position="426"/>
        <end position="435"/>
    </location>
</feature>
<dbReference type="PANTHER" id="PTHR43531:SF11">
    <property type="entry name" value="METHYL-ACCEPTING CHEMOTAXIS PROTEIN 3"/>
    <property type="match status" value="1"/>
</dbReference>
<keyword evidence="6" id="KW-1133">Transmembrane helix</keyword>
<feature type="coiled-coil region" evidence="4">
    <location>
        <begin position="569"/>
        <end position="607"/>
    </location>
</feature>
<comment type="similarity">
    <text evidence="2">Belongs to the methyl-accepting chemotaxis (MCP) protein family.</text>
</comment>
<evidence type="ECO:0000256" key="3">
    <source>
        <dbReference type="PROSITE-ProRule" id="PRU00284"/>
    </source>
</evidence>
<accession>A0ABQ6E9L5</accession>
<dbReference type="SMART" id="SM00304">
    <property type="entry name" value="HAMP"/>
    <property type="match status" value="2"/>
</dbReference>
<reference evidence="10" key="1">
    <citation type="journal article" date="2019" name="Int. J. Syst. Evol. Microbiol.">
        <title>The Global Catalogue of Microorganisms (GCM) 10K type strain sequencing project: providing services to taxonomists for standard genome sequencing and annotation.</title>
        <authorList>
            <consortium name="The Broad Institute Genomics Platform"/>
            <consortium name="The Broad Institute Genome Sequencing Center for Infectious Disease"/>
            <person name="Wu L."/>
            <person name="Ma J."/>
        </authorList>
    </citation>
    <scope>NUCLEOTIDE SEQUENCE [LARGE SCALE GENOMIC DNA]</scope>
    <source>
        <strain evidence="10">NBRC 109639</strain>
    </source>
</reference>
<feature type="transmembrane region" description="Helical" evidence="6">
    <location>
        <begin position="7"/>
        <end position="28"/>
    </location>
</feature>
<evidence type="ECO:0000256" key="1">
    <source>
        <dbReference type="ARBA" id="ARBA00022500"/>
    </source>
</evidence>
<dbReference type="InterPro" id="IPR024478">
    <property type="entry name" value="HlyB_4HB_MCP"/>
</dbReference>
<organism evidence="9 10">
    <name type="scientific">Sphingomonas psychrolutea</name>
    <dbReference type="NCBI Taxonomy" id="1259676"/>
    <lineage>
        <taxon>Bacteria</taxon>
        <taxon>Pseudomonadati</taxon>
        <taxon>Pseudomonadota</taxon>
        <taxon>Alphaproteobacteria</taxon>
        <taxon>Sphingomonadales</taxon>
        <taxon>Sphingomonadaceae</taxon>
        <taxon>Sphingomonas</taxon>
    </lineage>
</organism>
<dbReference type="PRINTS" id="PR00260">
    <property type="entry name" value="CHEMTRNSDUCR"/>
</dbReference>
<evidence type="ECO:0000313" key="10">
    <source>
        <dbReference type="Proteomes" id="UP001157117"/>
    </source>
</evidence>
<proteinExistence type="inferred from homology"/>
<keyword evidence="10" id="KW-1185">Reference proteome</keyword>
<dbReference type="PROSITE" id="PS50885">
    <property type="entry name" value="HAMP"/>
    <property type="match status" value="2"/>
</dbReference>
<sequence length="675" mass="71016">MRFTIKLKLAISFGAIIFMMLGTSIYAINSLGTLSDAINNVISGPAARLAKAQELSILQLRFTRSQINMATADNLESVERSIGNSDNYRQSFRDTVAWLEGNASTEEGKANWREVEAMGDELMLVDDAVRNYARAGNYDAAVQKTKTDGRQLTDKIGEFIDARVEAGKLQMQKAAEDTEALYAATRRLILGISAGAALVAIGAALWMALGISSGLRKIATATSAVAIGDLDQRLEIKSNDEIKDVVDTVNVMTSNLRATAQVADRIAAGDLTTEAKPLSDKDTLGLAMQSMITNLRTTADVAGRIAEGDLSITPQPLSDKDMLGNAMLGMVGNLRKTSEVANEIANGNLTVNPKPLSDRDTLGLALASMVERLRGVVADALSASDNVSSGSQELSASSEQLSQGATEQAASAEEASASMEQMAANIKQNADNAAQTEKIARQSSRDAETSGDAVNRAVAAMRTIAEKISIVQEIARQTDLLALNAAVEAARAGEHGKGFAVVASEVRKLAERSQSAAAEISAMSTETVQSAQDAGEMLNRLVPDIRKTAELVAEISAACREQDIGAAQINEAIQQLDKVTQQNASASEEMSATSEELAAQAEELQSSIAFFKVDGATRSLAMNTATATKAPGKPAAKALPANTTVAAQQARARGLALDLSIGGPDATDAEFKESA</sequence>
<keyword evidence="1" id="KW-0145">Chemotaxis</keyword>
<feature type="domain" description="Methyl-accepting transducer" evidence="7">
    <location>
        <begin position="383"/>
        <end position="598"/>
    </location>
</feature>
<feature type="compositionally biased region" description="Basic and acidic residues" evidence="5">
    <location>
        <begin position="438"/>
        <end position="448"/>
    </location>
</feature>
<keyword evidence="6" id="KW-0472">Membrane</keyword>
<dbReference type="SUPFAM" id="SSF58104">
    <property type="entry name" value="Methyl-accepting chemotaxis protein (MCP) signaling domain"/>
    <property type="match status" value="1"/>
</dbReference>
<dbReference type="Pfam" id="PF00015">
    <property type="entry name" value="MCPsignal"/>
    <property type="match status" value="1"/>
</dbReference>
<evidence type="ECO:0000256" key="2">
    <source>
        <dbReference type="ARBA" id="ARBA00029447"/>
    </source>
</evidence>
<feature type="compositionally biased region" description="Low complexity" evidence="5">
    <location>
        <begin position="388"/>
        <end position="424"/>
    </location>
</feature>
<feature type="transmembrane region" description="Helical" evidence="6">
    <location>
        <begin position="188"/>
        <end position="209"/>
    </location>
</feature>
<gene>
    <name evidence="9" type="ORF">GCM10007926_12220</name>
</gene>
<dbReference type="PROSITE" id="PS50111">
    <property type="entry name" value="CHEMOTAXIS_TRANSDUC_2"/>
    <property type="match status" value="1"/>
</dbReference>
<dbReference type="Gene3D" id="1.10.287.950">
    <property type="entry name" value="Methyl-accepting chemotaxis protein"/>
    <property type="match status" value="1"/>
</dbReference>
<protein>
    <submittedName>
        <fullName evidence="9">Methyl-accepting chemotaxis protein</fullName>
    </submittedName>
</protein>
<dbReference type="Gene3D" id="6.10.340.10">
    <property type="match status" value="1"/>
</dbReference>
<dbReference type="InterPro" id="IPR004090">
    <property type="entry name" value="Chemotax_Me-accpt_rcpt"/>
</dbReference>
<keyword evidence="3" id="KW-0807">Transducer</keyword>
<feature type="region of interest" description="Disordered" evidence="5">
    <location>
        <begin position="387"/>
        <end position="452"/>
    </location>
</feature>
<dbReference type="InterPro" id="IPR003660">
    <property type="entry name" value="HAMP_dom"/>
</dbReference>
<evidence type="ECO:0000256" key="6">
    <source>
        <dbReference type="SAM" id="Phobius"/>
    </source>
</evidence>
<feature type="domain" description="HAMP" evidence="8">
    <location>
        <begin position="328"/>
        <end position="378"/>
    </location>
</feature>
<dbReference type="RefSeq" id="WP_284215180.1">
    <property type="nucleotide sequence ID" value="NZ_BSPT01000007.1"/>
</dbReference>
<dbReference type="Pfam" id="PF00672">
    <property type="entry name" value="HAMP"/>
    <property type="match status" value="1"/>
</dbReference>
<name>A0ABQ6E9L5_9SPHN</name>
<evidence type="ECO:0000259" key="8">
    <source>
        <dbReference type="PROSITE" id="PS50885"/>
    </source>
</evidence>
<dbReference type="Proteomes" id="UP001157117">
    <property type="component" value="Unassembled WGS sequence"/>
</dbReference>
<dbReference type="Pfam" id="PF12729">
    <property type="entry name" value="4HB_MCP_1"/>
    <property type="match status" value="1"/>
</dbReference>
<evidence type="ECO:0000256" key="5">
    <source>
        <dbReference type="SAM" id="MobiDB-lite"/>
    </source>
</evidence>